<reference evidence="2" key="3">
    <citation type="submission" date="2016-06" db="UniProtKB">
        <authorList>
            <consortium name="WormBaseParasite"/>
        </authorList>
    </citation>
    <scope>IDENTIFICATION</scope>
</reference>
<accession>A0A183BSA7</accession>
<organism evidence="1 2">
    <name type="scientific">Globodera pallida</name>
    <name type="common">Potato cyst nematode worm</name>
    <name type="synonym">Heterodera pallida</name>
    <dbReference type="NCBI Taxonomy" id="36090"/>
    <lineage>
        <taxon>Eukaryota</taxon>
        <taxon>Metazoa</taxon>
        <taxon>Ecdysozoa</taxon>
        <taxon>Nematoda</taxon>
        <taxon>Chromadorea</taxon>
        <taxon>Rhabditida</taxon>
        <taxon>Tylenchina</taxon>
        <taxon>Tylenchomorpha</taxon>
        <taxon>Tylenchoidea</taxon>
        <taxon>Heteroderidae</taxon>
        <taxon>Heteroderinae</taxon>
        <taxon>Globodera</taxon>
    </lineage>
</organism>
<dbReference type="WBParaSite" id="GPLIN_000349300">
    <property type="protein sequence ID" value="GPLIN_000349300"/>
    <property type="gene ID" value="GPLIN_000349300"/>
</dbReference>
<dbReference type="AlphaFoldDB" id="A0A183BSA7"/>
<reference evidence="1" key="1">
    <citation type="submission" date="2013-12" db="EMBL/GenBank/DDBJ databases">
        <authorList>
            <person name="Aslett M."/>
        </authorList>
    </citation>
    <scope>NUCLEOTIDE SEQUENCE [LARGE SCALE GENOMIC DNA]</scope>
    <source>
        <strain evidence="1">Lindley</strain>
    </source>
</reference>
<sequence length="287" mass="32042">MEFFWTNNFKILMGQNGPMISSEESGGISNNYTISEALAIPLPANLEHFGQIRVEYFDTNVLMFLNRISGLFKQELVVQLRINSNNADVIGNLWALLQDNIWGLVIDDARSLALLRKHISPSVLCDCPNLCKIKTTGLVPEMPNSDDANASDRQALSKWLHRAQSGRPMAFKCATNLLGDEDDFSTDGLEEAFRQATTIPSIYILDFGELTPAEEIIGRFPMHNSIGEQLNLIDEDGDSMFYTLERGPADDRIGTVGEWNPGDLEDAEYNFLSLDIDVARMGQFAQL</sequence>
<name>A0A183BSA7_GLOPA</name>
<keyword evidence="1" id="KW-1185">Reference proteome</keyword>
<dbReference type="Proteomes" id="UP000050741">
    <property type="component" value="Unassembled WGS sequence"/>
</dbReference>
<reference evidence="1" key="2">
    <citation type="submission" date="2014-05" db="EMBL/GenBank/DDBJ databases">
        <title>The genome and life-stage specific transcriptomes of Globodera pallida elucidate key aspects of plant parasitism by a cyst nematode.</title>
        <authorList>
            <person name="Cotton J.A."/>
            <person name="Lilley C.J."/>
            <person name="Jones L.M."/>
            <person name="Kikuchi T."/>
            <person name="Reid A.J."/>
            <person name="Thorpe P."/>
            <person name="Tsai I.J."/>
            <person name="Beasley H."/>
            <person name="Blok V."/>
            <person name="Cock P.J.A."/>
            <person name="Van den Akker S.E."/>
            <person name="Holroyd N."/>
            <person name="Hunt M."/>
            <person name="Mantelin S."/>
            <person name="Naghra H."/>
            <person name="Pain A."/>
            <person name="Palomares-Rius J.E."/>
            <person name="Zarowiecki M."/>
            <person name="Berriman M."/>
            <person name="Jones J.T."/>
            <person name="Urwin P.E."/>
        </authorList>
    </citation>
    <scope>NUCLEOTIDE SEQUENCE [LARGE SCALE GENOMIC DNA]</scope>
    <source>
        <strain evidence="1">Lindley</strain>
    </source>
</reference>
<evidence type="ECO:0000313" key="2">
    <source>
        <dbReference type="WBParaSite" id="GPLIN_000349300"/>
    </source>
</evidence>
<evidence type="ECO:0000313" key="1">
    <source>
        <dbReference type="Proteomes" id="UP000050741"/>
    </source>
</evidence>
<proteinExistence type="predicted"/>
<protein>
    <submittedName>
        <fullName evidence="2">FBA_2 domain-containing protein</fullName>
    </submittedName>
</protein>